<evidence type="ECO:0000313" key="2">
    <source>
        <dbReference type="Proteomes" id="UP000657075"/>
    </source>
</evidence>
<sequence>MVPMLVKVLKEMGFRRDDEDDYWFKDYGNDVVLKVASTGYNEMEIELDMPVPTDINSSSLNKPEKLIEAIMNSSLNKGLLSSLLHAINDMIHLKLIINLGN</sequence>
<accession>A0A830EHE6</accession>
<proteinExistence type="predicted"/>
<organism evidence="1 2">
    <name type="scientific">Vulcanisaeta souniana JCM 11219</name>
    <dbReference type="NCBI Taxonomy" id="1293586"/>
    <lineage>
        <taxon>Archaea</taxon>
        <taxon>Thermoproteota</taxon>
        <taxon>Thermoprotei</taxon>
        <taxon>Thermoproteales</taxon>
        <taxon>Thermoproteaceae</taxon>
        <taxon>Vulcanisaeta</taxon>
    </lineage>
</organism>
<dbReference type="EMBL" id="BMNM01000010">
    <property type="protein sequence ID" value="GGI83197.1"/>
    <property type="molecule type" value="Genomic_DNA"/>
</dbReference>
<reference evidence="1" key="1">
    <citation type="journal article" date="2014" name="Int. J. Syst. Evol. Microbiol.">
        <title>Complete genome sequence of Corynebacterium casei LMG S-19264T (=DSM 44701T), isolated from a smear-ripened cheese.</title>
        <authorList>
            <consortium name="US DOE Joint Genome Institute (JGI-PGF)"/>
            <person name="Walter F."/>
            <person name="Albersmeier A."/>
            <person name="Kalinowski J."/>
            <person name="Ruckert C."/>
        </authorList>
    </citation>
    <scope>NUCLEOTIDE SEQUENCE</scope>
    <source>
        <strain evidence="1">JCM 11219</strain>
    </source>
</reference>
<comment type="caution">
    <text evidence="1">The sequence shown here is derived from an EMBL/GenBank/DDBJ whole genome shotgun (WGS) entry which is preliminary data.</text>
</comment>
<dbReference type="Proteomes" id="UP000657075">
    <property type="component" value="Unassembled WGS sequence"/>
</dbReference>
<name>A0A830EHE6_9CREN</name>
<protein>
    <submittedName>
        <fullName evidence="1">Uncharacterized protein</fullName>
    </submittedName>
</protein>
<reference evidence="1" key="2">
    <citation type="submission" date="2020-09" db="EMBL/GenBank/DDBJ databases">
        <authorList>
            <person name="Sun Q."/>
            <person name="Ohkuma M."/>
        </authorList>
    </citation>
    <scope>NUCLEOTIDE SEQUENCE</scope>
    <source>
        <strain evidence="1">JCM 11219</strain>
    </source>
</reference>
<dbReference type="AlphaFoldDB" id="A0A830EHE6"/>
<evidence type="ECO:0000313" key="1">
    <source>
        <dbReference type="EMBL" id="GGI83197.1"/>
    </source>
</evidence>
<gene>
    <name evidence="1" type="ORF">GCM10007112_20000</name>
</gene>